<accession>A0A2I0UYX8</accession>
<comment type="caution">
    <text evidence="1">The sequence shown here is derived from an EMBL/GenBank/DDBJ whole genome shotgun (WGS) entry which is preliminary data.</text>
</comment>
<reference evidence="1 2" key="1">
    <citation type="submission" date="2017-10" db="EMBL/GenBank/DDBJ databases">
        <title>Draft genome of Lysinibacillus fusiformis strain Juneja, a laboratory-derived pathogen of Drosophila melanogaster.</title>
        <authorList>
            <person name="Smith B.R."/>
            <person name="Unckless R.L."/>
        </authorList>
    </citation>
    <scope>NUCLEOTIDE SEQUENCE [LARGE SCALE GENOMIC DNA]</scope>
    <source>
        <strain evidence="1 2">Juneja</strain>
    </source>
</reference>
<sequence length="73" mass="8584">MKAYEQAIAEYKRCIHDPTYATHTVSQFLDFADCLLVAFMLELMLDFEKFCFTSIIGIYSLLCFEMGEMYERS</sequence>
<dbReference type="Proteomes" id="UP000234956">
    <property type="component" value="Unassembled WGS sequence"/>
</dbReference>
<name>A0A2I0UYX8_9BACI</name>
<proteinExistence type="predicted"/>
<gene>
    <name evidence="1" type="ORF">CRI88_11165</name>
</gene>
<evidence type="ECO:0000313" key="2">
    <source>
        <dbReference type="Proteomes" id="UP000234956"/>
    </source>
</evidence>
<dbReference type="AlphaFoldDB" id="A0A2I0UYX8"/>
<evidence type="ECO:0000313" key="1">
    <source>
        <dbReference type="EMBL" id="PKU51277.1"/>
    </source>
</evidence>
<protein>
    <submittedName>
        <fullName evidence="1">Uncharacterized protein</fullName>
    </submittedName>
</protein>
<organism evidence="1 2">
    <name type="scientific">Lysinibacillus fusiformis</name>
    <dbReference type="NCBI Taxonomy" id="28031"/>
    <lineage>
        <taxon>Bacteria</taxon>
        <taxon>Bacillati</taxon>
        <taxon>Bacillota</taxon>
        <taxon>Bacilli</taxon>
        <taxon>Bacillales</taxon>
        <taxon>Bacillaceae</taxon>
        <taxon>Lysinibacillus</taxon>
    </lineage>
</organism>
<dbReference type="EMBL" id="PDFK01000003">
    <property type="protein sequence ID" value="PKU51277.1"/>
    <property type="molecule type" value="Genomic_DNA"/>
</dbReference>